<dbReference type="AlphaFoldDB" id="A0A1S8TXE4"/>
<organism evidence="1 2">
    <name type="scientific">Clostridium puniceum</name>
    <dbReference type="NCBI Taxonomy" id="29367"/>
    <lineage>
        <taxon>Bacteria</taxon>
        <taxon>Bacillati</taxon>
        <taxon>Bacillota</taxon>
        <taxon>Clostridia</taxon>
        <taxon>Eubacteriales</taxon>
        <taxon>Clostridiaceae</taxon>
        <taxon>Clostridium</taxon>
    </lineage>
</organism>
<dbReference type="EMBL" id="LZZM01000014">
    <property type="protein sequence ID" value="OOM82401.1"/>
    <property type="molecule type" value="Genomic_DNA"/>
</dbReference>
<dbReference type="RefSeq" id="WP_077845567.1">
    <property type="nucleotide sequence ID" value="NZ_LZZM01000014.1"/>
</dbReference>
<dbReference type="OrthoDB" id="2084592at2"/>
<proteinExistence type="predicted"/>
<evidence type="ECO:0000313" key="1">
    <source>
        <dbReference type="EMBL" id="OOM82401.1"/>
    </source>
</evidence>
<sequence>MFIRLFIKTTDKDKIEIVIKYLMSCINEDNIKYKDIKTELYWKFDNTIVAEVRLELYKPLEGKEKEDFLNRISNKWLYFGEEEMLSFVTMEGCKLSHDLEMVNIFF</sequence>
<gene>
    <name evidence="1" type="ORF">CLPUN_02490</name>
</gene>
<dbReference type="Proteomes" id="UP000190890">
    <property type="component" value="Unassembled WGS sequence"/>
</dbReference>
<comment type="caution">
    <text evidence="1">The sequence shown here is derived from an EMBL/GenBank/DDBJ whole genome shotgun (WGS) entry which is preliminary data.</text>
</comment>
<accession>A0A1S8TXE4</accession>
<keyword evidence="2" id="KW-1185">Reference proteome</keyword>
<evidence type="ECO:0000313" key="2">
    <source>
        <dbReference type="Proteomes" id="UP000190890"/>
    </source>
</evidence>
<name>A0A1S8TXE4_9CLOT</name>
<protein>
    <submittedName>
        <fullName evidence="1">Uncharacterized protein</fullName>
    </submittedName>
</protein>
<reference evidence="1 2" key="1">
    <citation type="submission" date="2016-05" db="EMBL/GenBank/DDBJ databases">
        <title>Microbial solvent formation.</title>
        <authorList>
            <person name="Poehlein A."/>
            <person name="Montoya Solano J.D."/>
            <person name="Flitsch S."/>
            <person name="Krabben P."/>
            <person name="Duerre P."/>
            <person name="Daniel R."/>
        </authorList>
    </citation>
    <scope>NUCLEOTIDE SEQUENCE [LARGE SCALE GENOMIC DNA]</scope>
    <source>
        <strain evidence="1 2">DSM 2619</strain>
    </source>
</reference>